<keyword evidence="3" id="KW-1185">Reference proteome</keyword>
<dbReference type="Proteomes" id="UP000250266">
    <property type="component" value="Unassembled WGS sequence"/>
</dbReference>
<feature type="region of interest" description="Disordered" evidence="1">
    <location>
        <begin position="51"/>
        <end position="73"/>
    </location>
</feature>
<dbReference type="EMBL" id="KV745282">
    <property type="protein sequence ID" value="OCK75715.1"/>
    <property type="molecule type" value="Genomic_DNA"/>
</dbReference>
<protein>
    <submittedName>
        <fullName evidence="2">Uncharacterized protein</fullName>
    </submittedName>
</protein>
<evidence type="ECO:0000313" key="2">
    <source>
        <dbReference type="EMBL" id="OCK75715.1"/>
    </source>
</evidence>
<evidence type="ECO:0000256" key="1">
    <source>
        <dbReference type="SAM" id="MobiDB-lite"/>
    </source>
</evidence>
<gene>
    <name evidence="2" type="ORF">K432DRAFT_397039</name>
</gene>
<name>A0A8E2E1L2_9PEZI</name>
<dbReference type="OrthoDB" id="3941333at2759"/>
<accession>A0A8E2E1L2</accession>
<sequence>MISNYLWYCGNCSDGPYGPVILCCASCGHPKCICCQCVYQKNDYASSKSRHISSTSSVEPSHAASKHTPRISSKVTQELREITHGLAKSPVESFTRTRRSRTNFPESAVTSTNQTNEADHGRDQSAESQCKPIAAPYMTQGLERSDLDIGISDMAEEDLTHLLNPLSHFQGLADLESVVADTLGLTQESLGNFTPENYATQWSQDLEACITDLTKISNAIGILQDTGICQNSFSILVQDLACGNIALAKTIELHFFEQTCNLLEALVADWNRLDSKKDVWEEIIRRIDGVKTKTPHLPLFEVLDKSSKEAMQSTLLQNLSILHVFLAFGLLSHTDSHACSFDQSIFGIEINSFQITQSFTLQRRKLACLHDYIGGSVWIFGDGSRDMGSGYAISIDSGIFVDLWGPLWAIEAPDPRILSHGSQAGFCYGYRTERGLLYAIEPFDSDTSTHPNGLRCHWISTCKSTWVCDGIELGSTAGYYITGTVTKKLRRIPARTHKAMLVAYCEKSGAKLIPILKLRVGLEVSACTLHTRRVTLWEALRLSRTTLGSRSMSSTSSFAVLCLHAVGDKRCLLSCWGLGRDSSTEVVEAVEPILAGFEETQRIPSHREIIIEAIADLETTGVDPDDNLQAWWPYTEVPYTLSMEQAVTLRSRENILIRWIGMVKDNEAISTFAVMSNRCFEIHESHSKPARPRSRSRTSYRRCDGLHTHLPRSAGVNVTVLSTTLQLPAIPADASHSNAYQSLSYGSRLSLSFGGYLEIKSERYRQPSLAEARYLHQLPALKRIASLRKPGLEEVVSELVSDEVNTGNTADFVIC</sequence>
<organism evidence="2 3">
    <name type="scientific">Lepidopterella palustris CBS 459.81</name>
    <dbReference type="NCBI Taxonomy" id="1314670"/>
    <lineage>
        <taxon>Eukaryota</taxon>
        <taxon>Fungi</taxon>
        <taxon>Dikarya</taxon>
        <taxon>Ascomycota</taxon>
        <taxon>Pezizomycotina</taxon>
        <taxon>Dothideomycetes</taxon>
        <taxon>Pleosporomycetidae</taxon>
        <taxon>Mytilinidiales</taxon>
        <taxon>Argynnaceae</taxon>
        <taxon>Lepidopterella</taxon>
    </lineage>
</organism>
<dbReference type="AlphaFoldDB" id="A0A8E2E1L2"/>
<feature type="compositionally biased region" description="Polar residues" evidence="1">
    <location>
        <begin position="103"/>
        <end position="116"/>
    </location>
</feature>
<reference evidence="2 3" key="1">
    <citation type="journal article" date="2016" name="Nat. Commun.">
        <title>Ectomycorrhizal ecology is imprinted in the genome of the dominant symbiotic fungus Cenococcum geophilum.</title>
        <authorList>
            <consortium name="DOE Joint Genome Institute"/>
            <person name="Peter M."/>
            <person name="Kohler A."/>
            <person name="Ohm R.A."/>
            <person name="Kuo A."/>
            <person name="Krutzmann J."/>
            <person name="Morin E."/>
            <person name="Arend M."/>
            <person name="Barry K.W."/>
            <person name="Binder M."/>
            <person name="Choi C."/>
            <person name="Clum A."/>
            <person name="Copeland A."/>
            <person name="Grisel N."/>
            <person name="Haridas S."/>
            <person name="Kipfer T."/>
            <person name="LaButti K."/>
            <person name="Lindquist E."/>
            <person name="Lipzen A."/>
            <person name="Maire R."/>
            <person name="Meier B."/>
            <person name="Mihaltcheva S."/>
            <person name="Molinier V."/>
            <person name="Murat C."/>
            <person name="Poggeler S."/>
            <person name="Quandt C.A."/>
            <person name="Sperisen C."/>
            <person name="Tritt A."/>
            <person name="Tisserant E."/>
            <person name="Crous P.W."/>
            <person name="Henrissat B."/>
            <person name="Nehls U."/>
            <person name="Egli S."/>
            <person name="Spatafora J.W."/>
            <person name="Grigoriev I.V."/>
            <person name="Martin F.M."/>
        </authorList>
    </citation>
    <scope>NUCLEOTIDE SEQUENCE [LARGE SCALE GENOMIC DNA]</scope>
    <source>
        <strain evidence="2 3">CBS 459.81</strain>
    </source>
</reference>
<feature type="region of interest" description="Disordered" evidence="1">
    <location>
        <begin position="86"/>
        <end position="130"/>
    </location>
</feature>
<evidence type="ECO:0000313" key="3">
    <source>
        <dbReference type="Proteomes" id="UP000250266"/>
    </source>
</evidence>
<proteinExistence type="predicted"/>